<evidence type="ECO:0000313" key="1">
    <source>
        <dbReference type="EMBL" id="JAH63753.1"/>
    </source>
</evidence>
<organism evidence="1">
    <name type="scientific">Anguilla anguilla</name>
    <name type="common">European freshwater eel</name>
    <name type="synonym">Muraena anguilla</name>
    <dbReference type="NCBI Taxonomy" id="7936"/>
    <lineage>
        <taxon>Eukaryota</taxon>
        <taxon>Metazoa</taxon>
        <taxon>Chordata</taxon>
        <taxon>Craniata</taxon>
        <taxon>Vertebrata</taxon>
        <taxon>Euteleostomi</taxon>
        <taxon>Actinopterygii</taxon>
        <taxon>Neopterygii</taxon>
        <taxon>Teleostei</taxon>
        <taxon>Anguilliformes</taxon>
        <taxon>Anguillidae</taxon>
        <taxon>Anguilla</taxon>
    </lineage>
</organism>
<dbReference type="EMBL" id="GBXM01044824">
    <property type="protein sequence ID" value="JAH63753.1"/>
    <property type="molecule type" value="Transcribed_RNA"/>
</dbReference>
<accession>A0A0E9UFP3</accession>
<reference evidence="1" key="2">
    <citation type="journal article" date="2015" name="Fish Shellfish Immunol.">
        <title>Early steps in the European eel (Anguilla anguilla)-Vibrio vulnificus interaction in the gills: Role of the RtxA13 toxin.</title>
        <authorList>
            <person name="Callol A."/>
            <person name="Pajuelo D."/>
            <person name="Ebbesson L."/>
            <person name="Teles M."/>
            <person name="MacKenzie S."/>
            <person name="Amaro C."/>
        </authorList>
    </citation>
    <scope>NUCLEOTIDE SEQUENCE</scope>
</reference>
<proteinExistence type="predicted"/>
<dbReference type="AlphaFoldDB" id="A0A0E9UFP3"/>
<sequence length="72" mass="7392">MNLEHPANLLSHWTHVQRHGTSSGPGPPAVASGSFAIDRCPPASDSRTNLLAAEAVQLCAEPAQTTVASACS</sequence>
<reference evidence="1" key="1">
    <citation type="submission" date="2014-11" db="EMBL/GenBank/DDBJ databases">
        <authorList>
            <person name="Amaro Gonzalez C."/>
        </authorList>
    </citation>
    <scope>NUCLEOTIDE SEQUENCE</scope>
</reference>
<name>A0A0E9UFP3_ANGAN</name>
<protein>
    <submittedName>
        <fullName evidence="1">Uncharacterized protein</fullName>
    </submittedName>
</protein>